<keyword evidence="3" id="KW-0812">Transmembrane</keyword>
<name>A0A120MY62_9SPHI</name>
<dbReference type="InterPro" id="IPR003838">
    <property type="entry name" value="ABC3_permease_C"/>
</dbReference>
<dbReference type="RefSeq" id="WP_096352448.1">
    <property type="nucleotide sequence ID" value="NZ_AP017313.1"/>
</dbReference>
<dbReference type="PROSITE" id="PS51257">
    <property type="entry name" value="PROKAR_LIPOPROTEIN"/>
    <property type="match status" value="1"/>
</dbReference>
<gene>
    <name evidence="6" type="primary">macB_18</name>
    <name evidence="6" type="ORF">MgSA37_02668</name>
</gene>
<dbReference type="GO" id="GO:0022857">
    <property type="term" value="F:transmembrane transporter activity"/>
    <property type="evidence" value="ECO:0007669"/>
    <property type="project" value="TreeGrafter"/>
</dbReference>
<sequence>MIKNYLKSAFINMYRNKTYTLINIFGLSIGLACVMLITLYIKDEVSFDRFNTNGASIYRVVQDGRSPDGATYKNGFTGGVEGITFKQEIPEINEFCRINGGGSVLVKKGGNVISEPILYADKSIFKIFSFPLISGKSGSVLNDPNDLVITEAIAKKYFGSTDAVGKTLQINVSGKFSPFIITGVAKNVPQNSTVHFSLLMPIEPSLPKSYTTDDWFSMFLNTFVYVRPGVNPRDVERKMNVIFNQDAGKKLAEYKKQFGQKLSVRFNLEPYYKVHLGEYGTGNGLRPSNKVDYSLILGGIAAFILFIACINFINLTLSRSLRRAKEIGIRKVNGSSRAQLIVQFMGESFLLTLIASLISLVILVICLPEFNELANKNLQAGYLLTWQSAVIFVALILVNTFLAGFYPAMVLSGFNPVQTLYGKLKINGHNYFGKSLVVVQFIIAVFLAIGTIVMLKQFNYLVNSDLGYKPQDIVDLQLPHDFPAFKSDLSKYPFIKSISGQMASFTSVYADLFEVGDKKLTSTSFLGIDNEFLNELNIPVIQGHGFYNMAGDTTEVLVNQAFVKAAGWQDSPLGKTIKQGKQELTVIGLVHDFHSASLNSKINPLVIEQLPKPTYGDVLVKIDPNQKVKAIEAIQHEYKKLIADAPIQYNFLTDELADQYDSVNKWKQIITIAAAISILISCLGLFGLATLSIEQRVKEIGVRKVLGASIANISVVLMTNFLKLVFIAIVIASPLAWYAMNKWLEDYPYRISMGWWVLVSAGLGALIIACATIVFQSVKAALANPVKSLRSE</sequence>
<dbReference type="InterPro" id="IPR050250">
    <property type="entry name" value="Macrolide_Exporter_MacB"/>
</dbReference>
<dbReference type="PANTHER" id="PTHR30572">
    <property type="entry name" value="MEMBRANE COMPONENT OF TRANSPORTER-RELATED"/>
    <property type="match status" value="1"/>
</dbReference>
<organism evidence="6 7">
    <name type="scientific">Mucilaginibacter gotjawali</name>
    <dbReference type="NCBI Taxonomy" id="1550579"/>
    <lineage>
        <taxon>Bacteria</taxon>
        <taxon>Pseudomonadati</taxon>
        <taxon>Bacteroidota</taxon>
        <taxon>Sphingobacteriia</taxon>
        <taxon>Sphingobacteriales</taxon>
        <taxon>Sphingobacteriaceae</taxon>
        <taxon>Mucilaginibacter</taxon>
    </lineage>
</organism>
<proteinExistence type="predicted"/>
<dbReference type="EC" id="3.6.3.-" evidence="6"/>
<comment type="subcellular location">
    <subcellularLocation>
        <location evidence="1">Cell membrane</location>
        <topology evidence="1">Multi-pass membrane protein</topology>
    </subcellularLocation>
</comment>
<evidence type="ECO:0000256" key="4">
    <source>
        <dbReference type="ARBA" id="ARBA00022989"/>
    </source>
</evidence>
<dbReference type="PANTHER" id="PTHR30572:SF18">
    <property type="entry name" value="ABC-TYPE MACROLIDE FAMILY EXPORT SYSTEM PERMEASE COMPONENT 2"/>
    <property type="match status" value="1"/>
</dbReference>
<dbReference type="Proteomes" id="UP000218263">
    <property type="component" value="Chromosome"/>
</dbReference>
<evidence type="ECO:0000256" key="1">
    <source>
        <dbReference type="ARBA" id="ARBA00004651"/>
    </source>
</evidence>
<protein>
    <submittedName>
        <fullName evidence="6">Macrolide export ATP-binding/permease protein MacB</fullName>
        <ecNumber evidence="6">3.6.3.-</ecNumber>
    </submittedName>
</protein>
<dbReference type="Pfam" id="PF02687">
    <property type="entry name" value="FtsX"/>
    <property type="match status" value="2"/>
</dbReference>
<dbReference type="Pfam" id="PF12704">
    <property type="entry name" value="MacB_PCD"/>
    <property type="match status" value="2"/>
</dbReference>
<dbReference type="KEGG" id="mgot:MgSA37_02668"/>
<evidence type="ECO:0000256" key="3">
    <source>
        <dbReference type="ARBA" id="ARBA00022692"/>
    </source>
</evidence>
<keyword evidence="4" id="KW-1133">Transmembrane helix</keyword>
<dbReference type="AlphaFoldDB" id="A0A120MY62"/>
<evidence type="ECO:0000313" key="7">
    <source>
        <dbReference type="Proteomes" id="UP000218263"/>
    </source>
</evidence>
<evidence type="ECO:0000313" key="6">
    <source>
        <dbReference type="EMBL" id="BAU54492.1"/>
    </source>
</evidence>
<keyword evidence="7" id="KW-1185">Reference proteome</keyword>
<keyword evidence="6" id="KW-0378">Hydrolase</keyword>
<dbReference type="InterPro" id="IPR025857">
    <property type="entry name" value="MacB_PCD"/>
</dbReference>
<evidence type="ECO:0000256" key="5">
    <source>
        <dbReference type="ARBA" id="ARBA00023136"/>
    </source>
</evidence>
<reference evidence="6 7" key="1">
    <citation type="submission" date="2015-12" db="EMBL/GenBank/DDBJ databases">
        <title>Genome sequence of Mucilaginibacter gotjawali.</title>
        <authorList>
            <person name="Lee J.S."/>
            <person name="Lee K.C."/>
            <person name="Kim K.K."/>
            <person name="Lee B.W."/>
        </authorList>
    </citation>
    <scope>NUCLEOTIDE SEQUENCE [LARGE SCALE GENOMIC DNA]</scope>
    <source>
        <strain evidence="6 7">SA3-7</strain>
    </source>
</reference>
<keyword evidence="5" id="KW-0472">Membrane</keyword>
<keyword evidence="2" id="KW-1003">Cell membrane</keyword>
<keyword evidence="6" id="KW-0067">ATP-binding</keyword>
<dbReference type="GO" id="GO:0005886">
    <property type="term" value="C:plasma membrane"/>
    <property type="evidence" value="ECO:0007669"/>
    <property type="project" value="UniProtKB-SubCell"/>
</dbReference>
<keyword evidence="6" id="KW-0547">Nucleotide-binding</keyword>
<dbReference type="EMBL" id="AP017313">
    <property type="protein sequence ID" value="BAU54492.1"/>
    <property type="molecule type" value="Genomic_DNA"/>
</dbReference>
<dbReference type="GO" id="GO:0016787">
    <property type="term" value="F:hydrolase activity"/>
    <property type="evidence" value="ECO:0007669"/>
    <property type="project" value="UniProtKB-KW"/>
</dbReference>
<evidence type="ECO:0000256" key="2">
    <source>
        <dbReference type="ARBA" id="ARBA00022475"/>
    </source>
</evidence>
<accession>A0A120MY62</accession>
<dbReference type="GO" id="GO:0005524">
    <property type="term" value="F:ATP binding"/>
    <property type="evidence" value="ECO:0007669"/>
    <property type="project" value="UniProtKB-KW"/>
</dbReference>
<dbReference type="OrthoDB" id="1451596at2"/>